<protein>
    <recommendedName>
        <fullName evidence="3">Alpha/beta hydrolase</fullName>
    </recommendedName>
</protein>
<gene>
    <name evidence="1" type="ORF">DU505_13690</name>
</gene>
<reference evidence="1 2" key="1">
    <citation type="submission" date="2018-07" db="EMBL/GenBank/DDBJ databases">
        <title>Halomonas montanilacus sp. nov., isolated from Lake Pengyan on Tibetan Plateau.</title>
        <authorList>
            <person name="Lu H."/>
            <person name="Xing P."/>
            <person name="Wu Q."/>
        </authorList>
    </citation>
    <scope>NUCLEOTIDE SEQUENCE [LARGE SCALE GENOMIC DNA]</scope>
    <source>
        <strain evidence="1 2">PYC7W</strain>
    </source>
</reference>
<proteinExistence type="predicted"/>
<evidence type="ECO:0000313" key="2">
    <source>
        <dbReference type="Proteomes" id="UP000252405"/>
    </source>
</evidence>
<dbReference type="RefSeq" id="WP_114479559.1">
    <property type="nucleotide sequence ID" value="NZ_QPII01000010.1"/>
</dbReference>
<dbReference type="Proteomes" id="UP000252405">
    <property type="component" value="Unassembled WGS sequence"/>
</dbReference>
<dbReference type="AlphaFoldDB" id="A0A368TZI6"/>
<name>A0A368TZI6_9GAMM</name>
<dbReference type="OrthoDB" id="8437309at2"/>
<organism evidence="1 2">
    <name type="scientific">Billgrantia montanilacus</name>
    <dbReference type="NCBI Taxonomy" id="2282305"/>
    <lineage>
        <taxon>Bacteria</taxon>
        <taxon>Pseudomonadati</taxon>
        <taxon>Pseudomonadota</taxon>
        <taxon>Gammaproteobacteria</taxon>
        <taxon>Oceanospirillales</taxon>
        <taxon>Halomonadaceae</taxon>
        <taxon>Billgrantia</taxon>
    </lineage>
</organism>
<comment type="caution">
    <text evidence="1">The sequence shown here is derived from an EMBL/GenBank/DDBJ whole genome shotgun (WGS) entry which is preliminary data.</text>
</comment>
<accession>A0A368TZI6</accession>
<sequence>MLLTSALLGCVSMKQHRSADTAPFDHETISVDGRSADLFFVEMDDQGWLHDRGQLERAYEHIVELGDTCAEPPPLIIAYAHGWSYSAREGDGNVAEMKESLAYLMTQTVERPRPIVGVYIGWRGKSWHSPFHVLSFWGRKEAAHRIGESGASSIINTLELAKRELIARRGTCDGTDPMLVVAGHSFGGAMIYSAYAQLLGERMRRLSVMDDSDAREEYMRSYTNLVVLFNPAFEAARFEHLTNIPADCEGKPCARMLMTVTSETDNATRKAFPFGRRFGTLWQSGSYRAGDSPPQGKANRTALGHFTPWITHELSLDETTEPEPGCASYRPELAPPLTPLPTVRFCGYELKTLEESIGVANPRLLNVRAVRQVLNKHGLAQNRDTLVRFGWDFIAHELVEHQKNQQ</sequence>
<evidence type="ECO:0000313" key="1">
    <source>
        <dbReference type="EMBL" id="RCV88343.1"/>
    </source>
</evidence>
<keyword evidence="2" id="KW-1185">Reference proteome</keyword>
<dbReference type="EMBL" id="QPII01000010">
    <property type="protein sequence ID" value="RCV88343.1"/>
    <property type="molecule type" value="Genomic_DNA"/>
</dbReference>
<evidence type="ECO:0008006" key="3">
    <source>
        <dbReference type="Google" id="ProtNLM"/>
    </source>
</evidence>